<evidence type="ECO:0000259" key="1">
    <source>
        <dbReference type="Pfam" id="PF17900"/>
    </source>
</evidence>
<keyword evidence="3" id="KW-1185">Reference proteome</keyword>
<comment type="caution">
    <text evidence="2">The sequence shown here is derived from an EMBL/GenBank/DDBJ whole genome shotgun (WGS) entry which is preliminary data.</text>
</comment>
<sequence length="92" mass="10605">MEVIWGYLVTTHFQPTSARSAFPCWDEPNYKARFKIGVVRQRNYVALSNMPLDNTEDVSIFWGSGLIRSGVQICLQMMGIWHNGNPFYGLLY</sequence>
<evidence type="ECO:0000313" key="3">
    <source>
        <dbReference type="Proteomes" id="UP001234178"/>
    </source>
</evidence>
<dbReference type="Gene3D" id="2.60.40.1730">
    <property type="entry name" value="tricorn interacting facor f3 domain"/>
    <property type="match status" value="1"/>
</dbReference>
<organism evidence="2 3">
    <name type="scientific">Daphnia magna</name>
    <dbReference type="NCBI Taxonomy" id="35525"/>
    <lineage>
        <taxon>Eukaryota</taxon>
        <taxon>Metazoa</taxon>
        <taxon>Ecdysozoa</taxon>
        <taxon>Arthropoda</taxon>
        <taxon>Crustacea</taxon>
        <taxon>Branchiopoda</taxon>
        <taxon>Diplostraca</taxon>
        <taxon>Cladocera</taxon>
        <taxon>Anomopoda</taxon>
        <taxon>Daphniidae</taxon>
        <taxon>Daphnia</taxon>
    </lineage>
</organism>
<name>A0ABQ9Z565_9CRUS</name>
<dbReference type="SUPFAM" id="SSF63737">
    <property type="entry name" value="Leukotriene A4 hydrolase N-terminal domain"/>
    <property type="match status" value="1"/>
</dbReference>
<dbReference type="EMBL" id="JAOYFB010000002">
    <property type="protein sequence ID" value="KAK4008047.1"/>
    <property type="molecule type" value="Genomic_DNA"/>
</dbReference>
<proteinExistence type="predicted"/>
<gene>
    <name evidence="2" type="ORF">OUZ56_013204</name>
</gene>
<reference evidence="2 3" key="1">
    <citation type="journal article" date="2023" name="Nucleic Acids Res.">
        <title>The hologenome of Daphnia magna reveals possible DNA methylation and microbiome-mediated evolution of the host genome.</title>
        <authorList>
            <person name="Chaturvedi A."/>
            <person name="Li X."/>
            <person name="Dhandapani V."/>
            <person name="Marshall H."/>
            <person name="Kissane S."/>
            <person name="Cuenca-Cambronero M."/>
            <person name="Asole G."/>
            <person name="Calvet F."/>
            <person name="Ruiz-Romero M."/>
            <person name="Marangio P."/>
            <person name="Guigo R."/>
            <person name="Rago D."/>
            <person name="Mirbahai L."/>
            <person name="Eastwood N."/>
            <person name="Colbourne J.K."/>
            <person name="Zhou J."/>
            <person name="Mallon E."/>
            <person name="Orsini L."/>
        </authorList>
    </citation>
    <scope>NUCLEOTIDE SEQUENCE [LARGE SCALE GENOMIC DNA]</scope>
    <source>
        <strain evidence="2">LRV0_1</strain>
    </source>
</reference>
<dbReference type="PANTHER" id="PTHR11533:SF299">
    <property type="entry name" value="AMINOPEPTIDASE"/>
    <property type="match status" value="1"/>
</dbReference>
<protein>
    <recommendedName>
        <fullName evidence="1">Aminopeptidase N-like N-terminal domain-containing protein</fullName>
    </recommendedName>
</protein>
<feature type="domain" description="Aminopeptidase N-like N-terminal" evidence="1">
    <location>
        <begin position="7"/>
        <end position="57"/>
    </location>
</feature>
<dbReference type="Pfam" id="PF17900">
    <property type="entry name" value="Peptidase_M1_N"/>
    <property type="match status" value="1"/>
</dbReference>
<dbReference type="PANTHER" id="PTHR11533">
    <property type="entry name" value="PROTEASE M1 ZINC METALLOPROTEASE"/>
    <property type="match status" value="1"/>
</dbReference>
<dbReference type="InterPro" id="IPR045357">
    <property type="entry name" value="Aminopeptidase_N-like_N"/>
</dbReference>
<evidence type="ECO:0000313" key="2">
    <source>
        <dbReference type="EMBL" id="KAK4008047.1"/>
    </source>
</evidence>
<dbReference type="InterPro" id="IPR042097">
    <property type="entry name" value="Aminopeptidase_N-like_N_sf"/>
</dbReference>
<accession>A0ABQ9Z565</accession>
<dbReference type="InterPro" id="IPR050344">
    <property type="entry name" value="Peptidase_M1_aminopeptidases"/>
</dbReference>
<dbReference type="Proteomes" id="UP001234178">
    <property type="component" value="Unassembled WGS sequence"/>
</dbReference>